<comment type="subcellular location">
    <subcellularLocation>
        <location evidence="1">Membrane</location>
        <topology evidence="1">Multi-pass membrane protein</topology>
    </subcellularLocation>
</comment>
<feature type="transmembrane region" description="Helical" evidence="5">
    <location>
        <begin position="263"/>
        <end position="286"/>
    </location>
</feature>
<dbReference type="AlphaFoldDB" id="R0IEW0"/>
<name>R0IEW0_EXST2</name>
<dbReference type="HOGENOM" id="CLU_024512_0_0_1"/>
<dbReference type="InterPro" id="IPR050524">
    <property type="entry name" value="APC_YAT"/>
</dbReference>
<dbReference type="PANTHER" id="PTHR43341">
    <property type="entry name" value="AMINO ACID PERMEASE"/>
    <property type="match status" value="1"/>
</dbReference>
<evidence type="ECO:0000313" key="7">
    <source>
        <dbReference type="EMBL" id="EOA83616.1"/>
    </source>
</evidence>
<evidence type="ECO:0000256" key="3">
    <source>
        <dbReference type="ARBA" id="ARBA00022989"/>
    </source>
</evidence>
<evidence type="ECO:0000256" key="4">
    <source>
        <dbReference type="ARBA" id="ARBA00023136"/>
    </source>
</evidence>
<dbReference type="GO" id="GO:0015171">
    <property type="term" value="F:amino acid transmembrane transporter activity"/>
    <property type="evidence" value="ECO:0007669"/>
    <property type="project" value="TreeGrafter"/>
</dbReference>
<sequence>MDEEYRPLDRSPYYVTHSEHLDRVLSRPQLAGIGISGCVGGGIFITSGALIATTGSLGATISYVVAGGIVACVMYTLTEMVTCRPLTGALIDLPHTFLDPASGFAVAAMYGLGKIFAMATLTAHSAELTALLKSNPEPHSTGAETAINIAFIALTTFSHCLGVKFYGKIERVVMWFKLSLLVLVCVMMVVLNLGGGGPREGKYYGSKLISLGYRIGANFTVDYTTHAFTPDWKPIGHTNTRADPLTLTGVSDDAFGISGPGGVLFAFITSITLAMFSCFGTDLVAMTAGEAKNPWKDVPVTMSFVYIVPLSIYPFAMLAAGSTVNYANPHLSKIWARGNGPTRSPFVIAAEESSLTALPRVLNAFFIISAYTTANTDLYAASRGVFMLSQQYLPRRIANIFGRTNNGHTPLAAILLCSALGFLSLIGLADKSGSQPRITLSELYTGTATCINLCLCLTFLRFKAGLDRLAKRKIFGRNHPLYKTRLFKSRWQPLPAYIGIIGSAFVLIWSGIPPFVILVTKNSLTSTGNLKPTISLAFDVLGAYIGPVLFAALYLTYKFIYPRTTAVDIRNLTVEDYVLQDLSSIELEGPDSVPPPIPRPRFDSYEMDAGFAAGASSSLSPTNHMFDDPFKDETWHVSVNMNTEVQEEVEAEAARRTERARIRQILERRPERMGRGFWRELWSFVKTDRED</sequence>
<dbReference type="eggNOG" id="KOG1286">
    <property type="taxonomic scope" value="Eukaryota"/>
</dbReference>
<feature type="transmembrane region" description="Helical" evidence="5">
    <location>
        <begin position="30"/>
        <end position="51"/>
    </location>
</feature>
<gene>
    <name evidence="7" type="ORF">SETTUDRAFT_180706</name>
</gene>
<dbReference type="GeneID" id="19401786"/>
<keyword evidence="8" id="KW-1185">Reference proteome</keyword>
<feature type="transmembrane region" description="Helical" evidence="5">
    <location>
        <begin position="174"/>
        <end position="194"/>
    </location>
</feature>
<feature type="transmembrane region" description="Helical" evidence="5">
    <location>
        <begin position="443"/>
        <end position="462"/>
    </location>
</feature>
<dbReference type="PANTHER" id="PTHR43341:SF46">
    <property type="entry name" value="SPS-SENSOR COMPONENT SSY1"/>
    <property type="match status" value="1"/>
</dbReference>
<proteinExistence type="predicted"/>
<reference evidence="7 8" key="2">
    <citation type="journal article" date="2013" name="PLoS Genet.">
        <title>Comparative genome structure, secondary metabolite, and effector coding capacity across Cochliobolus pathogens.</title>
        <authorList>
            <person name="Condon B.J."/>
            <person name="Leng Y."/>
            <person name="Wu D."/>
            <person name="Bushley K.E."/>
            <person name="Ohm R.A."/>
            <person name="Otillar R."/>
            <person name="Martin J."/>
            <person name="Schackwitz W."/>
            <person name="Grimwood J."/>
            <person name="MohdZainudin N."/>
            <person name="Xue C."/>
            <person name="Wang R."/>
            <person name="Manning V.A."/>
            <person name="Dhillon B."/>
            <person name="Tu Z.J."/>
            <person name="Steffenson B.J."/>
            <person name="Salamov A."/>
            <person name="Sun H."/>
            <person name="Lowry S."/>
            <person name="LaButti K."/>
            <person name="Han J."/>
            <person name="Copeland A."/>
            <person name="Lindquist E."/>
            <person name="Barry K."/>
            <person name="Schmutz J."/>
            <person name="Baker S.E."/>
            <person name="Ciuffetti L.M."/>
            <person name="Grigoriev I.V."/>
            <person name="Zhong S."/>
            <person name="Turgeon B.G."/>
        </authorList>
    </citation>
    <scope>NUCLEOTIDE SEQUENCE [LARGE SCALE GENOMIC DNA]</scope>
    <source>
        <strain evidence="8">28A</strain>
    </source>
</reference>
<keyword evidence="4 5" id="KW-0472">Membrane</keyword>
<evidence type="ECO:0000256" key="5">
    <source>
        <dbReference type="SAM" id="Phobius"/>
    </source>
</evidence>
<feature type="transmembrane region" description="Helical" evidence="5">
    <location>
        <begin position="494"/>
        <end position="516"/>
    </location>
</feature>
<feature type="transmembrane region" description="Helical" evidence="5">
    <location>
        <begin position="104"/>
        <end position="126"/>
    </location>
</feature>
<dbReference type="Gene3D" id="1.20.1740.10">
    <property type="entry name" value="Amino acid/polyamine transporter I"/>
    <property type="match status" value="1"/>
</dbReference>
<dbReference type="RefSeq" id="XP_008029284.1">
    <property type="nucleotide sequence ID" value="XM_008031093.1"/>
</dbReference>
<dbReference type="Proteomes" id="UP000016935">
    <property type="component" value="Unassembled WGS sequence"/>
</dbReference>
<feature type="transmembrane region" description="Helical" evidence="5">
    <location>
        <begin position="364"/>
        <end position="388"/>
    </location>
</feature>
<dbReference type="GO" id="GO:0016020">
    <property type="term" value="C:membrane"/>
    <property type="evidence" value="ECO:0007669"/>
    <property type="project" value="UniProtKB-SubCell"/>
</dbReference>
<dbReference type="STRING" id="671987.R0IEW0"/>
<evidence type="ECO:0000259" key="6">
    <source>
        <dbReference type="Pfam" id="PF00324"/>
    </source>
</evidence>
<reference evidence="7 8" key="1">
    <citation type="journal article" date="2012" name="PLoS Pathog.">
        <title>Diverse lifestyles and strategies of plant pathogenesis encoded in the genomes of eighteen Dothideomycetes fungi.</title>
        <authorList>
            <person name="Ohm R.A."/>
            <person name="Feau N."/>
            <person name="Henrissat B."/>
            <person name="Schoch C.L."/>
            <person name="Horwitz B.A."/>
            <person name="Barry K.W."/>
            <person name="Condon B.J."/>
            <person name="Copeland A.C."/>
            <person name="Dhillon B."/>
            <person name="Glaser F."/>
            <person name="Hesse C.N."/>
            <person name="Kosti I."/>
            <person name="LaButti K."/>
            <person name="Lindquist E.A."/>
            <person name="Lucas S."/>
            <person name="Salamov A.A."/>
            <person name="Bradshaw R.E."/>
            <person name="Ciuffetti L."/>
            <person name="Hamelin R.C."/>
            <person name="Kema G.H.J."/>
            <person name="Lawrence C."/>
            <person name="Scott J.A."/>
            <person name="Spatafora J.W."/>
            <person name="Turgeon B.G."/>
            <person name="de Wit P.J.G.M."/>
            <person name="Zhong S."/>
            <person name="Goodwin S.B."/>
            <person name="Grigoriev I.V."/>
        </authorList>
    </citation>
    <scope>NUCLEOTIDE SEQUENCE [LARGE SCALE GENOMIC DNA]</scope>
    <source>
        <strain evidence="8">28A</strain>
    </source>
</reference>
<evidence type="ECO:0000256" key="1">
    <source>
        <dbReference type="ARBA" id="ARBA00004141"/>
    </source>
</evidence>
<feature type="transmembrane region" description="Helical" evidence="5">
    <location>
        <begin position="57"/>
        <end position="77"/>
    </location>
</feature>
<accession>R0IEW0</accession>
<feature type="transmembrane region" description="Helical" evidence="5">
    <location>
        <begin position="409"/>
        <end position="428"/>
    </location>
</feature>
<organism evidence="7 8">
    <name type="scientific">Exserohilum turcicum (strain 28A)</name>
    <name type="common">Northern leaf blight fungus</name>
    <name type="synonym">Setosphaeria turcica</name>
    <dbReference type="NCBI Taxonomy" id="671987"/>
    <lineage>
        <taxon>Eukaryota</taxon>
        <taxon>Fungi</taxon>
        <taxon>Dikarya</taxon>
        <taxon>Ascomycota</taxon>
        <taxon>Pezizomycotina</taxon>
        <taxon>Dothideomycetes</taxon>
        <taxon>Pleosporomycetidae</taxon>
        <taxon>Pleosporales</taxon>
        <taxon>Pleosporineae</taxon>
        <taxon>Pleosporaceae</taxon>
        <taxon>Exserohilum</taxon>
    </lineage>
</organism>
<protein>
    <recommendedName>
        <fullName evidence="6">Amino acid permease/ SLC12A domain-containing protein</fullName>
    </recommendedName>
</protein>
<dbReference type="Pfam" id="PF00324">
    <property type="entry name" value="AA_permease"/>
    <property type="match status" value="1"/>
</dbReference>
<dbReference type="EMBL" id="KB908833">
    <property type="protein sequence ID" value="EOA83616.1"/>
    <property type="molecule type" value="Genomic_DNA"/>
</dbReference>
<feature type="transmembrane region" description="Helical" evidence="5">
    <location>
        <begin position="536"/>
        <end position="555"/>
    </location>
</feature>
<dbReference type="OrthoDB" id="3900342at2759"/>
<evidence type="ECO:0000313" key="8">
    <source>
        <dbReference type="Proteomes" id="UP000016935"/>
    </source>
</evidence>
<dbReference type="InterPro" id="IPR004841">
    <property type="entry name" value="AA-permease/SLC12A_dom"/>
</dbReference>
<feature type="transmembrane region" description="Helical" evidence="5">
    <location>
        <begin position="298"/>
        <end position="320"/>
    </location>
</feature>
<feature type="transmembrane region" description="Helical" evidence="5">
    <location>
        <begin position="146"/>
        <end position="167"/>
    </location>
</feature>
<feature type="domain" description="Amino acid permease/ SLC12A" evidence="6">
    <location>
        <begin position="33"/>
        <end position="562"/>
    </location>
</feature>
<keyword evidence="3 5" id="KW-1133">Transmembrane helix</keyword>
<keyword evidence="2 5" id="KW-0812">Transmembrane</keyword>
<evidence type="ECO:0000256" key="2">
    <source>
        <dbReference type="ARBA" id="ARBA00022692"/>
    </source>
</evidence>